<dbReference type="PANTHER" id="PTHR30474">
    <property type="entry name" value="CELL CYCLE PROTEIN"/>
    <property type="match status" value="1"/>
</dbReference>
<feature type="transmembrane region" description="Helical" evidence="6">
    <location>
        <begin position="140"/>
        <end position="156"/>
    </location>
</feature>
<proteinExistence type="inferred from homology"/>
<evidence type="ECO:0000256" key="2">
    <source>
        <dbReference type="ARBA" id="ARBA00022692"/>
    </source>
</evidence>
<dbReference type="GO" id="GO:0009252">
    <property type="term" value="P:peptidoglycan biosynthetic process"/>
    <property type="evidence" value="ECO:0007669"/>
    <property type="project" value="UniProtKB-UniRule"/>
</dbReference>
<keyword evidence="2 6" id="KW-0812">Transmembrane</keyword>
<feature type="transmembrane region" description="Helical" evidence="6">
    <location>
        <begin position="162"/>
        <end position="178"/>
    </location>
</feature>
<evidence type="ECO:0000256" key="5">
    <source>
        <dbReference type="ARBA" id="ARBA00023136"/>
    </source>
</evidence>
<dbReference type="InterPro" id="IPR011923">
    <property type="entry name" value="RodA/MrdB"/>
</dbReference>
<comment type="catalytic activity">
    <reaction evidence="6">
        <text>[GlcNAc-(1-&gt;4)-Mur2Ac(oyl-L-Ala-gamma-D-Glu-L-Lys-D-Ala-D-Ala)](n)-di-trans,octa-cis-undecaprenyl diphosphate + beta-D-GlcNAc-(1-&gt;4)-Mur2Ac(oyl-L-Ala-gamma-D-Glu-L-Lys-D-Ala-D-Ala)-di-trans,octa-cis-undecaprenyl diphosphate = [GlcNAc-(1-&gt;4)-Mur2Ac(oyl-L-Ala-gamma-D-Glu-L-Lys-D-Ala-D-Ala)](n+1)-di-trans,octa-cis-undecaprenyl diphosphate + di-trans,octa-cis-undecaprenyl diphosphate + H(+)</text>
        <dbReference type="Rhea" id="RHEA:23708"/>
        <dbReference type="Rhea" id="RHEA-COMP:9602"/>
        <dbReference type="Rhea" id="RHEA-COMP:9603"/>
        <dbReference type="ChEBI" id="CHEBI:15378"/>
        <dbReference type="ChEBI" id="CHEBI:58405"/>
        <dbReference type="ChEBI" id="CHEBI:60033"/>
        <dbReference type="ChEBI" id="CHEBI:78435"/>
        <dbReference type="EC" id="2.4.99.28"/>
    </reaction>
</comment>
<keyword evidence="6" id="KW-0328">Glycosyltransferase</keyword>
<comment type="pathway">
    <text evidence="6">Cell wall biogenesis; peptidoglycan biosynthesis.</text>
</comment>
<comment type="caution">
    <text evidence="7">The sequence shown here is derived from an EMBL/GenBank/DDBJ whole genome shotgun (WGS) entry which is preliminary data.</text>
</comment>
<keyword evidence="6" id="KW-0573">Peptidoglycan synthesis</keyword>
<name>A0A419F451_9BACT</name>
<dbReference type="AlphaFoldDB" id="A0A419F451"/>
<comment type="function">
    <text evidence="6">Peptidoglycan polymerase that is essential for cell wall elongation.</text>
</comment>
<feature type="transmembrane region" description="Helical" evidence="6">
    <location>
        <begin position="272"/>
        <end position="289"/>
    </location>
</feature>
<dbReference type="PANTHER" id="PTHR30474:SF1">
    <property type="entry name" value="PEPTIDOGLYCAN GLYCOSYLTRANSFERASE MRDB"/>
    <property type="match status" value="1"/>
</dbReference>
<keyword evidence="3 6" id="KW-0133">Cell shape</keyword>
<evidence type="ECO:0000256" key="4">
    <source>
        <dbReference type="ARBA" id="ARBA00022989"/>
    </source>
</evidence>
<reference evidence="7 8" key="1">
    <citation type="journal article" date="2017" name="ISME J.">
        <title>Energy and carbon metabolisms in a deep terrestrial subsurface fluid microbial community.</title>
        <authorList>
            <person name="Momper L."/>
            <person name="Jungbluth S.P."/>
            <person name="Lee M.D."/>
            <person name="Amend J.P."/>
        </authorList>
    </citation>
    <scope>NUCLEOTIDE SEQUENCE [LARGE SCALE GENOMIC DNA]</scope>
    <source>
        <strain evidence="7">SURF_17</strain>
    </source>
</reference>
<evidence type="ECO:0000256" key="3">
    <source>
        <dbReference type="ARBA" id="ARBA00022960"/>
    </source>
</evidence>
<keyword evidence="6" id="KW-1003">Cell membrane</keyword>
<keyword evidence="5 6" id="KW-0472">Membrane</keyword>
<evidence type="ECO:0000256" key="6">
    <source>
        <dbReference type="HAMAP-Rule" id="MF_02079"/>
    </source>
</evidence>
<dbReference type="Pfam" id="PF01098">
    <property type="entry name" value="FTSW_RODA_SPOVE"/>
    <property type="match status" value="1"/>
</dbReference>
<feature type="transmembrane region" description="Helical" evidence="6">
    <location>
        <begin position="12"/>
        <end position="31"/>
    </location>
</feature>
<evidence type="ECO:0000313" key="7">
    <source>
        <dbReference type="EMBL" id="RJP73146.1"/>
    </source>
</evidence>
<evidence type="ECO:0000256" key="1">
    <source>
        <dbReference type="ARBA" id="ARBA00004141"/>
    </source>
</evidence>
<keyword evidence="6" id="KW-0961">Cell wall biogenesis/degradation</keyword>
<feature type="transmembrane region" description="Helical" evidence="6">
    <location>
        <begin position="51"/>
        <end position="68"/>
    </location>
</feature>
<protein>
    <recommendedName>
        <fullName evidence="6">Peptidoglycan glycosyltransferase RodA</fullName>
        <shortName evidence="6">PGT</shortName>
        <ecNumber evidence="6">2.4.99.28</ecNumber>
    </recommendedName>
    <alternativeName>
        <fullName evidence="6">Cell elongation protein RodA</fullName>
    </alternativeName>
    <alternativeName>
        <fullName evidence="6">Cell wall polymerase</fullName>
    </alternativeName>
    <alternativeName>
        <fullName evidence="6">Peptidoglycan polymerase</fullName>
        <shortName evidence="6">PG polymerase</shortName>
    </alternativeName>
</protein>
<dbReference type="GO" id="GO:0071555">
    <property type="term" value="P:cell wall organization"/>
    <property type="evidence" value="ECO:0007669"/>
    <property type="project" value="UniProtKB-KW"/>
</dbReference>
<dbReference type="EC" id="2.4.99.28" evidence="6"/>
<feature type="transmembrane region" description="Helical" evidence="6">
    <location>
        <begin position="185"/>
        <end position="203"/>
    </location>
</feature>
<dbReference type="EMBL" id="QZKI01000031">
    <property type="protein sequence ID" value="RJP73146.1"/>
    <property type="molecule type" value="Genomic_DNA"/>
</dbReference>
<dbReference type="UniPathway" id="UPA00219"/>
<dbReference type="GO" id="GO:0005886">
    <property type="term" value="C:plasma membrane"/>
    <property type="evidence" value="ECO:0007669"/>
    <property type="project" value="UniProtKB-SubCell"/>
</dbReference>
<accession>A0A419F451</accession>
<gene>
    <name evidence="6 7" type="primary">rodA</name>
    <name evidence="7" type="ORF">C4532_04825</name>
</gene>
<dbReference type="NCBIfam" id="TIGR02210">
    <property type="entry name" value="rodA_shape"/>
    <property type="match status" value="1"/>
</dbReference>
<sequence length="367" mass="40344">MKVYRQIVRGFDYVTLTCALLLVLTGLLTVFSSAYKAGLGEVEHYFSRQMMWALLGLAAMMVAIIVDYRFMARFAYYFYAGTLALLVFLLFTGKEVQGAQRWIRVMGVNLQPSEFVKVSTLFVLARYLDDVREDIRRKRFLVLAIVLAGVPSGLIVLQPDLGTGLVLVALLGGMLFAANANPRHLLALVISGFVMVPVFWHFLKDYQKARLLSFVNPNVDPLGSSYQVIQSKIAVGAGGLTGKGLLAGTQSQLNFLPEQHTDFIFSVFAEQWGFLGSCVLVALYLTLLFQSIKIARASRDFLGSMLVVGIITIMAFQVLVNLLMTVGLMPVTGIPLPFMSYGGSNLLAVMACVGLLLGVNTRSHIFL</sequence>
<dbReference type="GO" id="GO:0051301">
    <property type="term" value="P:cell division"/>
    <property type="evidence" value="ECO:0007669"/>
    <property type="project" value="InterPro"/>
</dbReference>
<feature type="transmembrane region" description="Helical" evidence="6">
    <location>
        <begin position="301"/>
        <end position="326"/>
    </location>
</feature>
<keyword evidence="6" id="KW-0808">Transferase</keyword>
<evidence type="ECO:0000313" key="8">
    <source>
        <dbReference type="Proteomes" id="UP000285961"/>
    </source>
</evidence>
<organism evidence="7 8">
    <name type="scientific">Candidatus Abyssobacteria bacterium SURF_17</name>
    <dbReference type="NCBI Taxonomy" id="2093361"/>
    <lineage>
        <taxon>Bacteria</taxon>
        <taxon>Pseudomonadati</taxon>
        <taxon>Candidatus Hydrogenedentota</taxon>
        <taxon>Candidatus Abyssobacteria</taxon>
    </lineage>
</organism>
<dbReference type="GO" id="GO:0008360">
    <property type="term" value="P:regulation of cell shape"/>
    <property type="evidence" value="ECO:0007669"/>
    <property type="project" value="UniProtKB-KW"/>
</dbReference>
<feature type="transmembrane region" description="Helical" evidence="6">
    <location>
        <begin position="112"/>
        <end position="128"/>
    </location>
</feature>
<comment type="similarity">
    <text evidence="6">Belongs to the SEDS family. MrdB/RodA subfamily.</text>
</comment>
<comment type="subcellular location">
    <subcellularLocation>
        <location evidence="6">Cell membrane</location>
        <topology evidence="6">Multi-pass membrane protein</topology>
    </subcellularLocation>
    <subcellularLocation>
        <location evidence="1">Membrane</location>
        <topology evidence="1">Multi-pass membrane protein</topology>
    </subcellularLocation>
</comment>
<keyword evidence="4 6" id="KW-1133">Transmembrane helix</keyword>
<dbReference type="InterPro" id="IPR001182">
    <property type="entry name" value="FtsW/RodA"/>
</dbReference>
<dbReference type="Proteomes" id="UP000285961">
    <property type="component" value="Unassembled WGS sequence"/>
</dbReference>
<dbReference type="GO" id="GO:0032153">
    <property type="term" value="C:cell division site"/>
    <property type="evidence" value="ECO:0007669"/>
    <property type="project" value="TreeGrafter"/>
</dbReference>
<feature type="transmembrane region" description="Helical" evidence="6">
    <location>
        <begin position="75"/>
        <end position="92"/>
    </location>
</feature>
<dbReference type="GO" id="GO:0008955">
    <property type="term" value="F:peptidoglycan glycosyltransferase activity"/>
    <property type="evidence" value="ECO:0007669"/>
    <property type="project" value="UniProtKB-UniRule"/>
</dbReference>
<feature type="transmembrane region" description="Helical" evidence="6">
    <location>
        <begin position="338"/>
        <end position="359"/>
    </location>
</feature>
<dbReference type="GO" id="GO:0015648">
    <property type="term" value="F:lipid-linked peptidoglycan transporter activity"/>
    <property type="evidence" value="ECO:0007669"/>
    <property type="project" value="TreeGrafter"/>
</dbReference>
<dbReference type="HAMAP" id="MF_02079">
    <property type="entry name" value="PGT_RodA"/>
    <property type="match status" value="1"/>
</dbReference>